<evidence type="ECO:0000313" key="2">
    <source>
        <dbReference type="Proteomes" id="UP000807716"/>
    </source>
</evidence>
<organism evidence="1 2">
    <name type="scientific">Actinomortierella ambigua</name>
    <dbReference type="NCBI Taxonomy" id="1343610"/>
    <lineage>
        <taxon>Eukaryota</taxon>
        <taxon>Fungi</taxon>
        <taxon>Fungi incertae sedis</taxon>
        <taxon>Mucoromycota</taxon>
        <taxon>Mortierellomycotina</taxon>
        <taxon>Mortierellomycetes</taxon>
        <taxon>Mortierellales</taxon>
        <taxon>Mortierellaceae</taxon>
        <taxon>Actinomortierella</taxon>
    </lineage>
</organism>
<dbReference type="Proteomes" id="UP000807716">
    <property type="component" value="Unassembled WGS sequence"/>
</dbReference>
<comment type="caution">
    <text evidence="1">The sequence shown here is derived from an EMBL/GenBank/DDBJ whole genome shotgun (WGS) entry which is preliminary data.</text>
</comment>
<protein>
    <submittedName>
        <fullName evidence="1">Uncharacterized protein</fullName>
    </submittedName>
</protein>
<sequence>MSTSLDAANPQAANNPELIKAEKTKLEQFTQPNTVYYVEPLGTKKEICRQEANGQKSCVQFLALEAKQMYAFMQDQGFFCILSMDPNETGMECRRV</sequence>
<reference evidence="1" key="1">
    <citation type="journal article" date="2020" name="Fungal Divers.">
        <title>Resolving the Mortierellaceae phylogeny through synthesis of multi-gene phylogenetics and phylogenomics.</title>
        <authorList>
            <person name="Vandepol N."/>
            <person name="Liber J."/>
            <person name="Desiro A."/>
            <person name="Na H."/>
            <person name="Kennedy M."/>
            <person name="Barry K."/>
            <person name="Grigoriev I.V."/>
            <person name="Miller A.N."/>
            <person name="O'Donnell K."/>
            <person name="Stajich J.E."/>
            <person name="Bonito G."/>
        </authorList>
    </citation>
    <scope>NUCLEOTIDE SEQUENCE</scope>
    <source>
        <strain evidence="1">BC1065</strain>
    </source>
</reference>
<proteinExistence type="predicted"/>
<gene>
    <name evidence="1" type="ORF">DFQ27_005287</name>
</gene>
<dbReference type="AlphaFoldDB" id="A0A9P6U221"/>
<evidence type="ECO:0000313" key="1">
    <source>
        <dbReference type="EMBL" id="KAG0257142.1"/>
    </source>
</evidence>
<keyword evidence="2" id="KW-1185">Reference proteome</keyword>
<dbReference type="OrthoDB" id="5277092at2759"/>
<accession>A0A9P6U221</accession>
<dbReference type="EMBL" id="JAAAJB010000374">
    <property type="protein sequence ID" value="KAG0257142.1"/>
    <property type="molecule type" value="Genomic_DNA"/>
</dbReference>
<name>A0A9P6U221_9FUNG</name>